<name>A0A8S1HKX1_9PELO</name>
<evidence type="ECO:0000256" key="1">
    <source>
        <dbReference type="ARBA" id="ARBA00007824"/>
    </source>
</evidence>
<dbReference type="PANTHER" id="PTHR13943">
    <property type="entry name" value="HRAS-LIKE SUPPRESSOR - RELATED"/>
    <property type="match status" value="1"/>
</dbReference>
<dbReference type="GO" id="GO:0004623">
    <property type="term" value="F:phospholipase A2 activity"/>
    <property type="evidence" value="ECO:0007669"/>
    <property type="project" value="TreeGrafter"/>
</dbReference>
<gene>
    <name evidence="7" type="ORF">CAUJ_LOCUS11017</name>
</gene>
<feature type="transmembrane region" description="Helical" evidence="5">
    <location>
        <begin position="178"/>
        <end position="203"/>
    </location>
</feature>
<keyword evidence="8" id="KW-1185">Reference proteome</keyword>
<evidence type="ECO:0000256" key="2">
    <source>
        <dbReference type="ARBA" id="ARBA00022679"/>
    </source>
</evidence>
<keyword evidence="5" id="KW-0812">Transmembrane</keyword>
<keyword evidence="3" id="KW-0378">Hydrolase</keyword>
<reference evidence="7" key="1">
    <citation type="submission" date="2020-10" db="EMBL/GenBank/DDBJ databases">
        <authorList>
            <person name="Kikuchi T."/>
        </authorList>
    </citation>
    <scope>NUCLEOTIDE SEQUENCE</scope>
    <source>
        <strain evidence="7">NKZ352</strain>
    </source>
</reference>
<comment type="caution">
    <text evidence="7">The sequence shown here is derived from an EMBL/GenBank/DDBJ whole genome shotgun (WGS) entry which is preliminary data.</text>
</comment>
<dbReference type="Proteomes" id="UP000835052">
    <property type="component" value="Unassembled WGS sequence"/>
</dbReference>
<dbReference type="GO" id="GO:0008970">
    <property type="term" value="F:phospholipase A1 activity"/>
    <property type="evidence" value="ECO:0007669"/>
    <property type="project" value="TreeGrafter"/>
</dbReference>
<evidence type="ECO:0000256" key="4">
    <source>
        <dbReference type="ARBA" id="ARBA00023098"/>
    </source>
</evidence>
<dbReference type="PROSITE" id="PS51934">
    <property type="entry name" value="LRAT"/>
    <property type="match status" value="1"/>
</dbReference>
<dbReference type="InterPro" id="IPR051496">
    <property type="entry name" value="H-rev107_PLA/AT"/>
</dbReference>
<evidence type="ECO:0000313" key="8">
    <source>
        <dbReference type="Proteomes" id="UP000835052"/>
    </source>
</evidence>
<dbReference type="EMBL" id="CAJGYM010000051">
    <property type="protein sequence ID" value="CAD6195098.1"/>
    <property type="molecule type" value="Genomic_DNA"/>
</dbReference>
<dbReference type="Gene3D" id="3.90.1720.10">
    <property type="entry name" value="endopeptidase domain like (from Nostoc punctiforme)"/>
    <property type="match status" value="1"/>
</dbReference>
<dbReference type="PANTHER" id="PTHR13943:SF77">
    <property type="entry name" value="LRAT DOMAIN-CONTAINING PROTEIN"/>
    <property type="match status" value="1"/>
</dbReference>
<sequence>MSGANEKTDFVTPWMVQQEIVNLLNRGDLVEFHRTATFAGRKRRIYTHWGLFYGFVDDVPLIVHMSNEDGDFEGSVLDSSNFASVADSMTSVRKIAQGSRAEVRFDPLSRVAGGDLLRVNNSLDSDHRPFPTIIILDRATQKLGEKGYNVMSNNCEHFVKWARYGIKYSEQAVLAKSFLLSSVLAIGLNPLVAAGAGIAYAVTSDPISRTINRVCGTNFALF</sequence>
<dbReference type="GO" id="GO:0016410">
    <property type="term" value="F:N-acyltransferase activity"/>
    <property type="evidence" value="ECO:0007669"/>
    <property type="project" value="TreeGrafter"/>
</dbReference>
<keyword evidence="4" id="KW-0443">Lipid metabolism</keyword>
<dbReference type="AlphaFoldDB" id="A0A8S1HKX1"/>
<evidence type="ECO:0000259" key="6">
    <source>
        <dbReference type="PROSITE" id="PS51934"/>
    </source>
</evidence>
<accession>A0A8S1HKX1</accession>
<evidence type="ECO:0000256" key="3">
    <source>
        <dbReference type="ARBA" id="ARBA00022801"/>
    </source>
</evidence>
<protein>
    <recommendedName>
        <fullName evidence="6">LRAT domain-containing protein</fullName>
    </recommendedName>
</protein>
<proteinExistence type="inferred from homology"/>
<evidence type="ECO:0000256" key="5">
    <source>
        <dbReference type="SAM" id="Phobius"/>
    </source>
</evidence>
<keyword evidence="5" id="KW-0472">Membrane</keyword>
<dbReference type="GO" id="GO:0070292">
    <property type="term" value="P:N-acylphosphatidylethanolamine metabolic process"/>
    <property type="evidence" value="ECO:0007669"/>
    <property type="project" value="TreeGrafter"/>
</dbReference>
<dbReference type="InterPro" id="IPR007053">
    <property type="entry name" value="LRAT_dom"/>
</dbReference>
<feature type="domain" description="LRAT" evidence="6">
    <location>
        <begin position="38"/>
        <end position="171"/>
    </location>
</feature>
<keyword evidence="5" id="KW-1133">Transmembrane helix</keyword>
<dbReference type="GO" id="GO:0005737">
    <property type="term" value="C:cytoplasm"/>
    <property type="evidence" value="ECO:0007669"/>
    <property type="project" value="TreeGrafter"/>
</dbReference>
<evidence type="ECO:0000313" key="7">
    <source>
        <dbReference type="EMBL" id="CAD6195098.1"/>
    </source>
</evidence>
<dbReference type="OrthoDB" id="421951at2759"/>
<dbReference type="Pfam" id="PF04970">
    <property type="entry name" value="LRAT"/>
    <property type="match status" value="1"/>
</dbReference>
<comment type="similarity">
    <text evidence="1">Belongs to the H-rev107 family.</text>
</comment>
<keyword evidence="2" id="KW-0808">Transferase</keyword>
<organism evidence="7 8">
    <name type="scientific">Caenorhabditis auriculariae</name>
    <dbReference type="NCBI Taxonomy" id="2777116"/>
    <lineage>
        <taxon>Eukaryota</taxon>
        <taxon>Metazoa</taxon>
        <taxon>Ecdysozoa</taxon>
        <taxon>Nematoda</taxon>
        <taxon>Chromadorea</taxon>
        <taxon>Rhabditida</taxon>
        <taxon>Rhabditina</taxon>
        <taxon>Rhabditomorpha</taxon>
        <taxon>Rhabditoidea</taxon>
        <taxon>Rhabditidae</taxon>
        <taxon>Peloderinae</taxon>
        <taxon>Caenorhabditis</taxon>
    </lineage>
</organism>